<gene>
    <name evidence="2" type="ORF">GCM10010921_02430</name>
</gene>
<dbReference type="EMBL" id="BMJY01000001">
    <property type="protein sequence ID" value="GGH34603.1"/>
    <property type="molecule type" value="Genomic_DNA"/>
</dbReference>
<evidence type="ECO:0000313" key="3">
    <source>
        <dbReference type="Proteomes" id="UP000657592"/>
    </source>
</evidence>
<dbReference type="Proteomes" id="UP000657592">
    <property type="component" value="Unassembled WGS sequence"/>
</dbReference>
<name>A0A917ICI6_9MICO</name>
<accession>A0A917ICI6</accession>
<dbReference type="SUPFAM" id="SSF51905">
    <property type="entry name" value="FAD/NAD(P)-binding domain"/>
    <property type="match status" value="1"/>
</dbReference>
<dbReference type="PANTHER" id="PTHR40254">
    <property type="entry name" value="BLR0577 PROTEIN"/>
    <property type="match status" value="1"/>
</dbReference>
<proteinExistence type="predicted"/>
<reference evidence="2" key="1">
    <citation type="journal article" date="2014" name="Int. J. Syst. Evol. Microbiol.">
        <title>Complete genome sequence of Corynebacterium casei LMG S-19264T (=DSM 44701T), isolated from a smear-ripened cheese.</title>
        <authorList>
            <consortium name="US DOE Joint Genome Institute (JGI-PGF)"/>
            <person name="Walter F."/>
            <person name="Albersmeier A."/>
            <person name="Kalinowski J."/>
            <person name="Ruckert C."/>
        </authorList>
    </citation>
    <scope>NUCLEOTIDE SEQUENCE</scope>
    <source>
        <strain evidence="2">CGMCC 1.15794</strain>
    </source>
</reference>
<dbReference type="InterPro" id="IPR052189">
    <property type="entry name" value="L-asp_N-monooxygenase_NS-form"/>
</dbReference>
<dbReference type="InterPro" id="IPR036188">
    <property type="entry name" value="FAD/NAD-bd_sf"/>
</dbReference>
<comment type="caution">
    <text evidence="2">The sequence shown here is derived from an EMBL/GenBank/DDBJ whole genome shotgun (WGS) entry which is preliminary data.</text>
</comment>
<dbReference type="Pfam" id="PF13454">
    <property type="entry name" value="NAD_binding_9"/>
    <property type="match status" value="1"/>
</dbReference>
<dbReference type="RefSeq" id="WP_188754420.1">
    <property type="nucleotide sequence ID" value="NZ_BMJY01000001.1"/>
</dbReference>
<reference evidence="2" key="2">
    <citation type="submission" date="2020-09" db="EMBL/GenBank/DDBJ databases">
        <authorList>
            <person name="Sun Q."/>
            <person name="Zhou Y."/>
        </authorList>
    </citation>
    <scope>NUCLEOTIDE SEQUENCE</scope>
    <source>
        <strain evidence="2">CGMCC 1.15794</strain>
    </source>
</reference>
<feature type="domain" description="FAD-dependent urate hydroxylase HpyO/Asp monooxygenase CreE-like FAD/NAD(P)-binding" evidence="1">
    <location>
        <begin position="7"/>
        <end position="181"/>
    </location>
</feature>
<sequence>MNHASLAIVGASVRGTALLDRVVASARELLGEGQLDVHVLDPHPPGSGRIWRAGQPQELIMNTVAAQSTVFTDASVRMEGPVRPGPSFAEWCRAVAPGLPLPQALADEAARTEDWSNPSRVLYGHYLRWAFERITSTAPAGVRVTVHARRVTALAPDGTGHRLTLDDGTALRVDAAILALGWLAREGAAPHPRVIGPDNPIDQDLSRIRPGERVVARGLGMNFFDAMSLLTEHRGGRFEPTGTGLRYRPSGREPVILAGSARGVPYRAKPVFGRVPPPAPQPALRAALAELRARRPLDFDRDVLPLIEADARAEHPELSLGDARDPLPALRRAHPDLDIDALVALAVSADAAEAARGLESPLKRALHSYQLSRAAVVDLVAFGGLTPASFPAYRRYLATAASFGSGPPLLRTHQLLALHEAGLVRFLGPGLQVSVADDGVTAWADHAPAVEADWLLEAWLPAPGIEHTADPLLRSLRDAGLARAWRHADGTPSDAVDVRPEDGAVVAAAGDVVPGLFSVGVPHEDNRVFTIIAPIPGVDSPVLREVDAAARAALRHAQAATRRERAAVARGGTS</sequence>
<evidence type="ECO:0000259" key="1">
    <source>
        <dbReference type="Pfam" id="PF13454"/>
    </source>
</evidence>
<protein>
    <recommendedName>
        <fullName evidence="1">FAD-dependent urate hydroxylase HpyO/Asp monooxygenase CreE-like FAD/NAD(P)-binding domain-containing protein</fullName>
    </recommendedName>
</protein>
<organism evidence="2 3">
    <name type="scientific">Microbacterium album</name>
    <dbReference type="NCBI Taxonomy" id="2053191"/>
    <lineage>
        <taxon>Bacteria</taxon>
        <taxon>Bacillati</taxon>
        <taxon>Actinomycetota</taxon>
        <taxon>Actinomycetes</taxon>
        <taxon>Micrococcales</taxon>
        <taxon>Microbacteriaceae</taxon>
        <taxon>Microbacterium</taxon>
    </lineage>
</organism>
<dbReference type="AlphaFoldDB" id="A0A917ICI6"/>
<evidence type="ECO:0000313" key="2">
    <source>
        <dbReference type="EMBL" id="GGH34603.1"/>
    </source>
</evidence>
<keyword evidence="3" id="KW-1185">Reference proteome</keyword>
<dbReference type="PANTHER" id="PTHR40254:SF1">
    <property type="entry name" value="BLR0577 PROTEIN"/>
    <property type="match status" value="1"/>
</dbReference>
<dbReference type="InterPro" id="IPR038732">
    <property type="entry name" value="HpyO/CreE_NAD-binding"/>
</dbReference>